<dbReference type="Proteomes" id="UP000015100">
    <property type="component" value="Unassembled WGS sequence"/>
</dbReference>
<proteinExistence type="predicted"/>
<feature type="compositionally biased region" description="Basic and acidic residues" evidence="1">
    <location>
        <begin position="179"/>
        <end position="194"/>
    </location>
</feature>
<feature type="compositionally biased region" description="Basic and acidic residues" evidence="1">
    <location>
        <begin position="209"/>
        <end position="220"/>
    </location>
</feature>
<protein>
    <submittedName>
        <fullName evidence="2">Uncharacterized protein</fullName>
    </submittedName>
</protein>
<dbReference type="EMBL" id="AQGS01000071">
    <property type="protein sequence ID" value="EPS43675.1"/>
    <property type="molecule type" value="Genomic_DNA"/>
</dbReference>
<feature type="compositionally biased region" description="Polar residues" evidence="1">
    <location>
        <begin position="165"/>
        <end position="178"/>
    </location>
</feature>
<accession>S8AL54</accession>
<evidence type="ECO:0000313" key="2">
    <source>
        <dbReference type="EMBL" id="EPS43675.1"/>
    </source>
</evidence>
<name>S8AL54_DACHA</name>
<reference evidence="3" key="2">
    <citation type="submission" date="2013-04" db="EMBL/GenBank/DDBJ databases">
        <title>Genomic mechanisms accounting for the adaptation to parasitism in nematode-trapping fungi.</title>
        <authorList>
            <person name="Ahren D.G."/>
        </authorList>
    </citation>
    <scope>NUCLEOTIDE SEQUENCE [LARGE SCALE GENOMIC DNA]</scope>
    <source>
        <strain evidence="3">CBS 200.50</strain>
    </source>
</reference>
<keyword evidence="3" id="KW-1185">Reference proteome</keyword>
<feature type="region of interest" description="Disordered" evidence="1">
    <location>
        <begin position="157"/>
        <end position="236"/>
    </location>
</feature>
<evidence type="ECO:0000256" key="1">
    <source>
        <dbReference type="SAM" id="MobiDB-lite"/>
    </source>
</evidence>
<dbReference type="AlphaFoldDB" id="S8AL54"/>
<sequence>MSHQPGQNDWDYVLHEHSQSPEYVQESHERHNPQYPERIPLIRDLQTLDDFHLSLDDYPVNGVNSPRFLPSQTYIYPPLAPNKCRECSILGLAECECAFRDYSPESASLSDHDDQTSCTRNVQYHQEPTFHESANHPEQLDSDAGWVVSNYETHQDDDLYDGSDYISQQFGADTGFTNRDNHEPRLNAEMHQEPLTDPSDSGADDSDGEDTRGIYGRRFESPPPVDLSGRYQYLRF</sequence>
<evidence type="ECO:0000313" key="3">
    <source>
        <dbReference type="Proteomes" id="UP000015100"/>
    </source>
</evidence>
<organism evidence="2 3">
    <name type="scientific">Dactylellina haptotyla (strain CBS 200.50)</name>
    <name type="common">Nematode-trapping fungus</name>
    <name type="synonym">Monacrosporium haptotylum</name>
    <dbReference type="NCBI Taxonomy" id="1284197"/>
    <lineage>
        <taxon>Eukaryota</taxon>
        <taxon>Fungi</taxon>
        <taxon>Dikarya</taxon>
        <taxon>Ascomycota</taxon>
        <taxon>Pezizomycotina</taxon>
        <taxon>Orbiliomycetes</taxon>
        <taxon>Orbiliales</taxon>
        <taxon>Orbiliaceae</taxon>
        <taxon>Dactylellina</taxon>
    </lineage>
</organism>
<reference evidence="2 3" key="1">
    <citation type="journal article" date="2013" name="PLoS Genet.">
        <title>Genomic mechanisms accounting for the adaptation to parasitism in nematode-trapping fungi.</title>
        <authorList>
            <person name="Meerupati T."/>
            <person name="Andersson K.M."/>
            <person name="Friman E."/>
            <person name="Kumar D."/>
            <person name="Tunlid A."/>
            <person name="Ahren D."/>
        </authorList>
    </citation>
    <scope>NUCLEOTIDE SEQUENCE [LARGE SCALE GENOMIC DNA]</scope>
    <source>
        <strain evidence="2 3">CBS 200.50</strain>
    </source>
</reference>
<comment type="caution">
    <text evidence="2">The sequence shown here is derived from an EMBL/GenBank/DDBJ whole genome shotgun (WGS) entry which is preliminary data.</text>
</comment>
<dbReference type="HOGENOM" id="CLU_1175389_0_0_1"/>
<gene>
    <name evidence="2" type="ORF">H072_2337</name>
</gene>